<comment type="caution">
    <text evidence="2">The sequence shown here is derived from an EMBL/GenBank/DDBJ whole genome shotgun (WGS) entry which is preliminary data.</text>
</comment>
<accession>A0A1S2CJ20</accession>
<dbReference type="PROSITE" id="PS50883">
    <property type="entry name" value="EAL"/>
    <property type="match status" value="1"/>
</dbReference>
<dbReference type="OrthoDB" id="6623526at2"/>
<protein>
    <recommendedName>
        <fullName evidence="1">EAL domain-containing protein</fullName>
    </recommendedName>
</protein>
<evidence type="ECO:0000313" key="3">
    <source>
        <dbReference type="Proteomes" id="UP000179934"/>
    </source>
</evidence>
<dbReference type="InterPro" id="IPR035919">
    <property type="entry name" value="EAL_sf"/>
</dbReference>
<proteinExistence type="predicted"/>
<name>A0A1S2CJ20_AERSO</name>
<dbReference type="Pfam" id="PF00563">
    <property type="entry name" value="EAL"/>
    <property type="match status" value="1"/>
</dbReference>
<organism evidence="2 3">
    <name type="scientific">Aeromonas sobria</name>
    <dbReference type="NCBI Taxonomy" id="646"/>
    <lineage>
        <taxon>Bacteria</taxon>
        <taxon>Pseudomonadati</taxon>
        <taxon>Pseudomonadota</taxon>
        <taxon>Gammaproteobacteria</taxon>
        <taxon>Aeromonadales</taxon>
        <taxon>Aeromonadaceae</taxon>
        <taxon>Aeromonas</taxon>
    </lineage>
</organism>
<dbReference type="AlphaFoldDB" id="A0A1S2CJ20"/>
<dbReference type="SMART" id="SM00052">
    <property type="entry name" value="EAL"/>
    <property type="match status" value="1"/>
</dbReference>
<feature type="domain" description="EAL" evidence="1">
    <location>
        <begin position="1"/>
        <end position="215"/>
    </location>
</feature>
<evidence type="ECO:0000313" key="2">
    <source>
        <dbReference type="EMBL" id="OHY88815.1"/>
    </source>
</evidence>
<dbReference type="RefSeq" id="WP_042020995.1">
    <property type="nucleotide sequence ID" value="NZ_CDBW01000021.1"/>
</dbReference>
<dbReference type="SUPFAM" id="SSF141868">
    <property type="entry name" value="EAL domain-like"/>
    <property type="match status" value="1"/>
</dbReference>
<evidence type="ECO:0000259" key="1">
    <source>
        <dbReference type="PROSITE" id="PS50883"/>
    </source>
</evidence>
<dbReference type="EMBL" id="MKFU01000065">
    <property type="protein sequence ID" value="OHY88815.1"/>
    <property type="molecule type" value="Genomic_DNA"/>
</dbReference>
<reference evidence="2 3" key="1">
    <citation type="submission" date="2016-09" db="EMBL/GenBank/DDBJ databases">
        <title>Draft Genome Sequence of Aeromonas sobria Strain 08005, Isolated from Sick Rana catesbeiana.</title>
        <authorList>
            <person name="Yang Q."/>
        </authorList>
    </citation>
    <scope>NUCLEOTIDE SEQUENCE [LARGE SCALE GENOMIC DNA]</scope>
    <source>
        <strain evidence="2 3">08005</strain>
    </source>
</reference>
<dbReference type="InterPro" id="IPR001633">
    <property type="entry name" value="EAL_dom"/>
</dbReference>
<dbReference type="Proteomes" id="UP000179934">
    <property type="component" value="Unassembled WGS sequence"/>
</dbReference>
<dbReference type="GO" id="GO:0071111">
    <property type="term" value="F:cyclic-guanylate-specific phosphodiesterase activity"/>
    <property type="evidence" value="ECO:0007669"/>
    <property type="project" value="InterPro"/>
</dbReference>
<sequence length="215" mass="24997">MHDIRGERFFLVFEPIVDMLNNEVIGYEGLCRSELGNVNPETFFKTLSINEHFDLLSKQLQKYQKWVEQHPEIYQGRRLFLNINQELLVEDDFLALFIPYYRHYPISLELEPQYPLTCTQRLAIKSIIGAHGIPVWFDDYADGVLLATYEIWSGVKLDRHFFWSLARDSKKNITLESHFTAANVICEGVETSQEKDVALALGMRYGQGYLWPAVG</sequence>
<dbReference type="PANTHER" id="PTHR33121:SF70">
    <property type="entry name" value="SIGNALING PROTEIN YKOW"/>
    <property type="match status" value="1"/>
</dbReference>
<gene>
    <name evidence="2" type="ORF">BJD16_06345</name>
</gene>
<dbReference type="CDD" id="cd01948">
    <property type="entry name" value="EAL"/>
    <property type="match status" value="1"/>
</dbReference>
<dbReference type="STRING" id="646.BJD16_06345"/>
<dbReference type="PANTHER" id="PTHR33121">
    <property type="entry name" value="CYCLIC DI-GMP PHOSPHODIESTERASE PDEF"/>
    <property type="match status" value="1"/>
</dbReference>
<dbReference type="InterPro" id="IPR050706">
    <property type="entry name" value="Cyclic-di-GMP_PDE-like"/>
</dbReference>
<dbReference type="GeneID" id="58922542"/>
<dbReference type="Gene3D" id="3.20.20.450">
    <property type="entry name" value="EAL domain"/>
    <property type="match status" value="1"/>
</dbReference>